<protein>
    <submittedName>
        <fullName evidence="9">Methyl-accepting chemotaxis protein</fullName>
    </submittedName>
</protein>
<dbReference type="RefSeq" id="WP_211317511.1">
    <property type="nucleotide sequence ID" value="NZ_QJJS01000007.1"/>
</dbReference>
<dbReference type="Pfam" id="PF00672">
    <property type="entry name" value="HAMP"/>
    <property type="match status" value="1"/>
</dbReference>
<dbReference type="GO" id="GO:0005886">
    <property type="term" value="C:plasma membrane"/>
    <property type="evidence" value="ECO:0007669"/>
    <property type="project" value="TreeGrafter"/>
</dbReference>
<dbReference type="CDD" id="cd06225">
    <property type="entry name" value="HAMP"/>
    <property type="match status" value="1"/>
</dbReference>
<dbReference type="InterPro" id="IPR024478">
    <property type="entry name" value="HlyB_4HB_MCP"/>
</dbReference>
<evidence type="ECO:0000259" key="7">
    <source>
        <dbReference type="PROSITE" id="PS50111"/>
    </source>
</evidence>
<evidence type="ECO:0000313" key="10">
    <source>
        <dbReference type="Proteomes" id="UP000247811"/>
    </source>
</evidence>
<accession>A0A318HB89</accession>
<sequence>MQWTIRRKLWIQPAMMAMVLVVVGSATMMRTRTNLAEAEGSQQQQQEKLALASRWSGLTETNAARTSAMLMTGEAQVEAAIKADIKATSAEISGLQERIVALSVTEDERQALATVAQRRKDYLAVRDTLAAGKAAAGADIMQRMNSEFRPALAAYTEAQKAYVHLQETRSAQLRADMGAQRMRTVWAVIGVLAAVVAGLMAGTVLLVRLICVPLADVARAAQRIGEGDLTQDMPAGRADEVGAVLDALSAMQTALRRTVSQVRESAESIQVASSEVATGNQDLSGRTEQTASNLQNAASSMEQLTGTVRQTADSASTANQLASSAAQAARKGGAVVSQVVTNMEEITTSSRRIAEIIGVIDGIAFQTNILALNAAVEAARAGEQGRGFAVVAGEVRNLAQRSANAAREIKSLINASVEKVESGSKLVQDAGVTMNEIVSGVQRVSDIIGEITAAATEQSNELGQVNMAVTQLDQMTQQNAALVEQSAAAAESLKDQAVRLASVVTIFRLQQGRDVFSPPAPAPAPASTGLRSPSPVVATRPPQSRLVPRAPAPAPAPAPAREVATADAGDWETF</sequence>
<organism evidence="9 10">
    <name type="scientific">Sphaerotilus hippei</name>
    <dbReference type="NCBI Taxonomy" id="744406"/>
    <lineage>
        <taxon>Bacteria</taxon>
        <taxon>Pseudomonadati</taxon>
        <taxon>Pseudomonadota</taxon>
        <taxon>Betaproteobacteria</taxon>
        <taxon>Burkholderiales</taxon>
        <taxon>Sphaerotilaceae</taxon>
        <taxon>Sphaerotilus</taxon>
    </lineage>
</organism>
<comment type="subcellular location">
    <subcellularLocation>
        <location evidence="1">Membrane</location>
    </subcellularLocation>
</comment>
<feature type="domain" description="HAMP" evidence="8">
    <location>
        <begin position="208"/>
        <end position="260"/>
    </location>
</feature>
<comment type="similarity">
    <text evidence="3">Belongs to the methyl-accepting chemotaxis (MCP) protein family.</text>
</comment>
<dbReference type="Pfam" id="PF12729">
    <property type="entry name" value="4HB_MCP_1"/>
    <property type="match status" value="1"/>
</dbReference>
<keyword evidence="4" id="KW-0807">Transducer</keyword>
<evidence type="ECO:0000256" key="4">
    <source>
        <dbReference type="PROSITE-ProRule" id="PRU00284"/>
    </source>
</evidence>
<dbReference type="InterPro" id="IPR051310">
    <property type="entry name" value="MCP_chemotaxis"/>
</dbReference>
<keyword evidence="6" id="KW-0472">Membrane</keyword>
<dbReference type="SMART" id="SM00283">
    <property type="entry name" value="MA"/>
    <property type="match status" value="1"/>
</dbReference>
<dbReference type="GO" id="GO:0006935">
    <property type="term" value="P:chemotaxis"/>
    <property type="evidence" value="ECO:0007669"/>
    <property type="project" value="InterPro"/>
</dbReference>
<proteinExistence type="inferred from homology"/>
<dbReference type="PROSITE" id="PS50111">
    <property type="entry name" value="CHEMOTAXIS_TRANSDUC_2"/>
    <property type="match status" value="1"/>
</dbReference>
<dbReference type="GO" id="GO:0004888">
    <property type="term" value="F:transmembrane signaling receptor activity"/>
    <property type="evidence" value="ECO:0007669"/>
    <property type="project" value="InterPro"/>
</dbReference>
<dbReference type="EMBL" id="QJJS01000007">
    <property type="protein sequence ID" value="PXW96167.1"/>
    <property type="molecule type" value="Genomic_DNA"/>
</dbReference>
<dbReference type="InterPro" id="IPR003660">
    <property type="entry name" value="HAMP_dom"/>
</dbReference>
<keyword evidence="2" id="KW-0488">Methylation</keyword>
<evidence type="ECO:0000256" key="5">
    <source>
        <dbReference type="SAM" id="MobiDB-lite"/>
    </source>
</evidence>
<dbReference type="Proteomes" id="UP000247811">
    <property type="component" value="Unassembled WGS sequence"/>
</dbReference>
<keyword evidence="10" id="KW-1185">Reference proteome</keyword>
<dbReference type="InterPro" id="IPR004089">
    <property type="entry name" value="MCPsignal_dom"/>
</dbReference>
<feature type="region of interest" description="Disordered" evidence="5">
    <location>
        <begin position="514"/>
        <end position="574"/>
    </location>
</feature>
<name>A0A318HB89_9BURK</name>
<comment type="caution">
    <text evidence="9">The sequence shown here is derived from an EMBL/GenBank/DDBJ whole genome shotgun (WGS) entry which is preliminary data.</text>
</comment>
<evidence type="ECO:0000256" key="6">
    <source>
        <dbReference type="SAM" id="Phobius"/>
    </source>
</evidence>
<dbReference type="PROSITE" id="PS50885">
    <property type="entry name" value="HAMP"/>
    <property type="match status" value="1"/>
</dbReference>
<feature type="transmembrane region" description="Helical" evidence="6">
    <location>
        <begin position="184"/>
        <end position="207"/>
    </location>
</feature>
<feature type="domain" description="Methyl-accepting transducer" evidence="7">
    <location>
        <begin position="265"/>
        <end position="494"/>
    </location>
</feature>
<dbReference type="SUPFAM" id="SSF58104">
    <property type="entry name" value="Methyl-accepting chemotaxis protein (MCP) signaling domain"/>
    <property type="match status" value="1"/>
</dbReference>
<dbReference type="GO" id="GO:0007165">
    <property type="term" value="P:signal transduction"/>
    <property type="evidence" value="ECO:0007669"/>
    <property type="project" value="UniProtKB-KW"/>
</dbReference>
<dbReference type="SMART" id="SM00304">
    <property type="entry name" value="HAMP"/>
    <property type="match status" value="1"/>
</dbReference>
<dbReference type="Gene3D" id="1.10.287.950">
    <property type="entry name" value="Methyl-accepting chemotaxis protein"/>
    <property type="match status" value="1"/>
</dbReference>
<dbReference type="InterPro" id="IPR004090">
    <property type="entry name" value="Chemotax_Me-accpt_rcpt"/>
</dbReference>
<dbReference type="PANTHER" id="PTHR43531:SF14">
    <property type="entry name" value="METHYL-ACCEPTING CHEMOTAXIS PROTEIN I-RELATED"/>
    <property type="match status" value="1"/>
</dbReference>
<dbReference type="CDD" id="cd19411">
    <property type="entry name" value="MCP2201-like_sensor"/>
    <property type="match status" value="1"/>
</dbReference>
<keyword evidence="6" id="KW-1133">Transmembrane helix</keyword>
<dbReference type="InterPro" id="IPR047347">
    <property type="entry name" value="YvaQ-like_sensor"/>
</dbReference>
<evidence type="ECO:0000256" key="2">
    <source>
        <dbReference type="ARBA" id="ARBA00022481"/>
    </source>
</evidence>
<evidence type="ECO:0000256" key="1">
    <source>
        <dbReference type="ARBA" id="ARBA00004370"/>
    </source>
</evidence>
<evidence type="ECO:0000313" key="9">
    <source>
        <dbReference type="EMBL" id="PXW96167.1"/>
    </source>
</evidence>
<dbReference type="Pfam" id="PF00015">
    <property type="entry name" value="MCPsignal"/>
    <property type="match status" value="1"/>
</dbReference>
<keyword evidence="6" id="KW-0812">Transmembrane</keyword>
<dbReference type="PRINTS" id="PR00260">
    <property type="entry name" value="CHEMTRNSDUCR"/>
</dbReference>
<evidence type="ECO:0000259" key="8">
    <source>
        <dbReference type="PROSITE" id="PS50885"/>
    </source>
</evidence>
<evidence type="ECO:0000256" key="3">
    <source>
        <dbReference type="ARBA" id="ARBA00029447"/>
    </source>
</evidence>
<gene>
    <name evidence="9" type="ORF">C7444_10773</name>
</gene>
<dbReference type="AlphaFoldDB" id="A0A318HB89"/>
<dbReference type="CDD" id="cd11386">
    <property type="entry name" value="MCP_signal"/>
    <property type="match status" value="1"/>
</dbReference>
<dbReference type="FunFam" id="1.10.287.950:FF:000001">
    <property type="entry name" value="Methyl-accepting chemotaxis sensory transducer"/>
    <property type="match status" value="1"/>
</dbReference>
<dbReference type="PANTHER" id="PTHR43531">
    <property type="entry name" value="PROTEIN ICFG"/>
    <property type="match status" value="1"/>
</dbReference>
<reference evidence="9 10" key="1">
    <citation type="submission" date="2018-05" db="EMBL/GenBank/DDBJ databases">
        <title>Genomic Encyclopedia of Type Strains, Phase IV (KMG-IV): sequencing the most valuable type-strain genomes for metagenomic binning, comparative biology and taxonomic classification.</title>
        <authorList>
            <person name="Goeker M."/>
        </authorList>
    </citation>
    <scope>NUCLEOTIDE SEQUENCE [LARGE SCALE GENOMIC DNA]</scope>
    <source>
        <strain evidence="9 10">DSM 566</strain>
    </source>
</reference>
<feature type="transmembrane region" description="Helical" evidence="6">
    <location>
        <begin position="12"/>
        <end position="29"/>
    </location>
</feature>